<name>A0A0A9E3L4_ARUDO</name>
<dbReference type="SUPFAM" id="SSF54001">
    <property type="entry name" value="Cysteine proteinases"/>
    <property type="match status" value="1"/>
</dbReference>
<dbReference type="GO" id="GO:0008234">
    <property type="term" value="F:cysteine-type peptidase activity"/>
    <property type="evidence" value="ECO:0007669"/>
    <property type="project" value="InterPro"/>
</dbReference>
<protein>
    <recommendedName>
        <fullName evidence="1">Peptidase C1A papain C-terminal domain-containing protein</fullName>
    </recommendedName>
</protein>
<organism evidence="2">
    <name type="scientific">Arundo donax</name>
    <name type="common">Giant reed</name>
    <name type="synonym">Donax arundinaceus</name>
    <dbReference type="NCBI Taxonomy" id="35708"/>
    <lineage>
        <taxon>Eukaryota</taxon>
        <taxon>Viridiplantae</taxon>
        <taxon>Streptophyta</taxon>
        <taxon>Embryophyta</taxon>
        <taxon>Tracheophyta</taxon>
        <taxon>Spermatophyta</taxon>
        <taxon>Magnoliopsida</taxon>
        <taxon>Liliopsida</taxon>
        <taxon>Poales</taxon>
        <taxon>Poaceae</taxon>
        <taxon>PACMAD clade</taxon>
        <taxon>Arundinoideae</taxon>
        <taxon>Arundineae</taxon>
        <taxon>Arundo</taxon>
    </lineage>
</organism>
<sequence length="123" mass="13111">MYTSPPAALLTDDEDEDVPVITTRAGPVDATGGAATQLPVYLNVSTGAPASVDWRANGAVTEVKNQGRCGTYNTNCTEHHHSIMASFVHQLLLTCVLICKTHACMLVTLQTTCFHVLLPAELS</sequence>
<evidence type="ECO:0000313" key="2">
    <source>
        <dbReference type="EMBL" id="JAD95389.1"/>
    </source>
</evidence>
<dbReference type="GO" id="GO:0006508">
    <property type="term" value="P:proteolysis"/>
    <property type="evidence" value="ECO:0007669"/>
    <property type="project" value="InterPro"/>
</dbReference>
<accession>A0A0A9E3L4</accession>
<reference evidence="2" key="2">
    <citation type="journal article" date="2015" name="Data Brief">
        <title>Shoot transcriptome of the giant reed, Arundo donax.</title>
        <authorList>
            <person name="Barrero R.A."/>
            <person name="Guerrero F.D."/>
            <person name="Moolhuijzen P."/>
            <person name="Goolsby J.A."/>
            <person name="Tidwell J."/>
            <person name="Bellgard S.E."/>
            <person name="Bellgard M.I."/>
        </authorList>
    </citation>
    <scope>NUCLEOTIDE SEQUENCE</scope>
    <source>
        <tissue evidence="2">Shoot tissue taken approximately 20 cm above the soil surface</tissue>
    </source>
</reference>
<proteinExistence type="predicted"/>
<dbReference type="InterPro" id="IPR000668">
    <property type="entry name" value="Peptidase_C1A_C"/>
</dbReference>
<dbReference type="EMBL" id="GBRH01202506">
    <property type="protein sequence ID" value="JAD95389.1"/>
    <property type="molecule type" value="Transcribed_RNA"/>
</dbReference>
<dbReference type="AlphaFoldDB" id="A0A0A9E3L4"/>
<dbReference type="Pfam" id="PF00112">
    <property type="entry name" value="Peptidase_C1"/>
    <property type="match status" value="1"/>
</dbReference>
<evidence type="ECO:0000259" key="1">
    <source>
        <dbReference type="Pfam" id="PF00112"/>
    </source>
</evidence>
<feature type="domain" description="Peptidase C1A papain C-terminal" evidence="1">
    <location>
        <begin position="49"/>
        <end position="71"/>
    </location>
</feature>
<dbReference type="Gene3D" id="3.90.70.10">
    <property type="entry name" value="Cysteine proteinases"/>
    <property type="match status" value="1"/>
</dbReference>
<dbReference type="InterPro" id="IPR038765">
    <property type="entry name" value="Papain-like_cys_pep_sf"/>
</dbReference>
<reference evidence="2" key="1">
    <citation type="submission" date="2014-09" db="EMBL/GenBank/DDBJ databases">
        <authorList>
            <person name="Magalhaes I.L.F."/>
            <person name="Oliveira U."/>
            <person name="Santos F.R."/>
            <person name="Vidigal T.H.D.A."/>
            <person name="Brescovit A.D."/>
            <person name="Santos A.J."/>
        </authorList>
    </citation>
    <scope>NUCLEOTIDE SEQUENCE</scope>
    <source>
        <tissue evidence="2">Shoot tissue taken approximately 20 cm above the soil surface</tissue>
    </source>
</reference>